<dbReference type="GO" id="GO:0000785">
    <property type="term" value="C:chromatin"/>
    <property type="evidence" value="ECO:0007669"/>
    <property type="project" value="TreeGrafter"/>
</dbReference>
<dbReference type="SMART" id="SM00425">
    <property type="entry name" value="TBOX"/>
    <property type="match status" value="1"/>
</dbReference>
<dbReference type="PRINTS" id="PR00937">
    <property type="entry name" value="TBOX"/>
</dbReference>
<dbReference type="Pfam" id="PF00907">
    <property type="entry name" value="T-box"/>
    <property type="match status" value="1"/>
</dbReference>
<feature type="compositionally biased region" description="Low complexity" evidence="15">
    <location>
        <begin position="1793"/>
        <end position="1809"/>
    </location>
</feature>
<evidence type="ECO:0000256" key="15">
    <source>
        <dbReference type="SAM" id="MobiDB-lite"/>
    </source>
</evidence>
<protein>
    <recommendedName>
        <fullName evidence="13">MAX gene-associated protein</fullName>
    </recommendedName>
</protein>
<dbReference type="Pfam" id="PF16059">
    <property type="entry name" value="MGA_dom"/>
    <property type="match status" value="1"/>
</dbReference>
<keyword evidence="7" id="KW-0805">Transcription regulation</keyword>
<dbReference type="FunFam" id="4.10.280.10:FF:000040">
    <property type="entry name" value="MAX gene-associated protein isoform X1"/>
    <property type="match status" value="1"/>
</dbReference>
<feature type="region of interest" description="Disordered" evidence="15">
    <location>
        <begin position="1780"/>
        <end position="1826"/>
    </location>
</feature>
<dbReference type="SUPFAM" id="SSF49417">
    <property type="entry name" value="p53-like transcription factors"/>
    <property type="match status" value="1"/>
</dbReference>
<dbReference type="PROSITE" id="PS50888">
    <property type="entry name" value="BHLH"/>
    <property type="match status" value="1"/>
</dbReference>
<feature type="compositionally biased region" description="Basic and acidic residues" evidence="15">
    <location>
        <begin position="2023"/>
        <end position="2049"/>
    </location>
</feature>
<evidence type="ECO:0000256" key="7">
    <source>
        <dbReference type="ARBA" id="ARBA00023015"/>
    </source>
</evidence>
<reference evidence="18" key="2">
    <citation type="submission" date="2025-09" db="UniProtKB">
        <authorList>
            <consortium name="Ensembl"/>
        </authorList>
    </citation>
    <scope>IDENTIFICATION</scope>
</reference>
<dbReference type="Ensembl" id="ENSSCAT00000002081.1">
    <property type="protein sequence ID" value="ENSSCAP00000001801.1"/>
    <property type="gene ID" value="ENSSCAG00000001428.1"/>
</dbReference>
<feature type="region of interest" description="Disordered" evidence="15">
    <location>
        <begin position="1927"/>
        <end position="1955"/>
    </location>
</feature>
<keyword evidence="9 14" id="KW-0238">DNA-binding</keyword>
<evidence type="ECO:0000259" key="17">
    <source>
        <dbReference type="PROSITE" id="PS50888"/>
    </source>
</evidence>
<feature type="compositionally biased region" description="Polar residues" evidence="15">
    <location>
        <begin position="2065"/>
        <end position="2077"/>
    </location>
</feature>
<dbReference type="GO" id="GO:0046983">
    <property type="term" value="F:protein dimerization activity"/>
    <property type="evidence" value="ECO:0007669"/>
    <property type="project" value="InterPro"/>
</dbReference>
<dbReference type="PROSITE" id="PS50252">
    <property type="entry name" value="TBOX_3"/>
    <property type="match status" value="1"/>
</dbReference>
<dbReference type="InterPro" id="IPR001699">
    <property type="entry name" value="TF_T-box"/>
</dbReference>
<dbReference type="SMART" id="SM00353">
    <property type="entry name" value="HLH"/>
    <property type="match status" value="1"/>
</dbReference>
<feature type="region of interest" description="Disordered" evidence="15">
    <location>
        <begin position="1708"/>
        <end position="1741"/>
    </location>
</feature>
<feature type="region of interest" description="Disordered" evidence="15">
    <location>
        <begin position="873"/>
        <end position="927"/>
    </location>
</feature>
<feature type="domain" description="T-box" evidence="16">
    <location>
        <begin position="80"/>
        <end position="261"/>
    </location>
</feature>
<dbReference type="Pfam" id="PF00010">
    <property type="entry name" value="HLH"/>
    <property type="match status" value="1"/>
</dbReference>
<dbReference type="InterPro" id="IPR046360">
    <property type="entry name" value="T-box_DNA-bd"/>
</dbReference>
<comment type="function">
    <text evidence="12">Functions as a dual-specificity transcription factor, regulating the expression of both MAX-network and T-box family target genes. Functions as a repressor or an activator. Binds to 5'-AATTTCACACCTAGGTGTGAAATT-3' core sequence and seems to regulate MYC-MAX target genes. Suppresses transcriptional activation by MYC and inhibits MYC-dependent cell transformation. Function activated by heterodimerization with MAX. This heterodimerization serves the dual function of both generating an E-box-binding heterodimer and simultaneously blocking interaction of a corepressor.</text>
</comment>
<evidence type="ECO:0000256" key="1">
    <source>
        <dbReference type="ARBA" id="ARBA00004123"/>
    </source>
</evidence>
<feature type="compositionally biased region" description="Basic and acidic residues" evidence="15">
    <location>
        <begin position="1992"/>
        <end position="2007"/>
    </location>
</feature>
<feature type="compositionally biased region" description="Polar residues" evidence="15">
    <location>
        <begin position="1464"/>
        <end position="1474"/>
    </location>
</feature>
<feature type="compositionally biased region" description="Acidic residues" evidence="15">
    <location>
        <begin position="2236"/>
        <end position="2265"/>
    </location>
</feature>
<dbReference type="InterPro" id="IPR011598">
    <property type="entry name" value="bHLH_dom"/>
</dbReference>
<feature type="compositionally biased region" description="Polar residues" evidence="15">
    <location>
        <begin position="1930"/>
        <end position="1955"/>
    </location>
</feature>
<dbReference type="GO" id="GO:0071339">
    <property type="term" value="C:MLL1 complex"/>
    <property type="evidence" value="ECO:0007669"/>
    <property type="project" value="InterPro"/>
</dbReference>
<feature type="compositionally biased region" description="Low complexity" evidence="15">
    <location>
        <begin position="886"/>
        <end position="903"/>
    </location>
</feature>
<keyword evidence="6" id="KW-0832">Ubl conjugation</keyword>
<feature type="region of interest" description="Disordered" evidence="15">
    <location>
        <begin position="1458"/>
        <end position="1497"/>
    </location>
</feature>
<dbReference type="InterPro" id="IPR008967">
    <property type="entry name" value="p53-like_TF_DNA-bd_sf"/>
</dbReference>
<keyword evidence="2" id="KW-0488">Methylation</keyword>
<name>A0A8C9MEE9_SERCA</name>
<feature type="region of interest" description="Disordered" evidence="15">
    <location>
        <begin position="1970"/>
        <end position="2115"/>
    </location>
</feature>
<gene>
    <name evidence="18" type="primary">MGA</name>
</gene>
<feature type="compositionally biased region" description="Polar residues" evidence="15">
    <location>
        <begin position="594"/>
        <end position="607"/>
    </location>
</feature>
<evidence type="ECO:0000313" key="18">
    <source>
        <dbReference type="Ensembl" id="ENSSCAP00000001801.1"/>
    </source>
</evidence>
<keyword evidence="10" id="KW-0804">Transcription</keyword>
<evidence type="ECO:0000259" key="16">
    <source>
        <dbReference type="PROSITE" id="PS50252"/>
    </source>
</evidence>
<dbReference type="GO" id="GO:0000978">
    <property type="term" value="F:RNA polymerase II cis-regulatory region sequence-specific DNA binding"/>
    <property type="evidence" value="ECO:0007669"/>
    <property type="project" value="InterPro"/>
</dbReference>
<feature type="compositionally biased region" description="Basic and acidic residues" evidence="15">
    <location>
        <begin position="2106"/>
        <end position="2115"/>
    </location>
</feature>
<feature type="region of interest" description="Disordered" evidence="15">
    <location>
        <begin position="1237"/>
        <end position="1278"/>
    </location>
</feature>
<feature type="region of interest" description="Disordered" evidence="15">
    <location>
        <begin position="1190"/>
        <end position="1209"/>
    </location>
</feature>
<feature type="compositionally biased region" description="Basic and acidic residues" evidence="15">
    <location>
        <begin position="2799"/>
        <end position="2810"/>
    </location>
</feature>
<dbReference type="InterPro" id="IPR036638">
    <property type="entry name" value="HLH_DNA-bd_sf"/>
</dbReference>
<proteinExistence type="predicted"/>
<dbReference type="CDD" id="cd20195">
    <property type="entry name" value="T-box_MGA-like"/>
    <property type="match status" value="1"/>
</dbReference>
<evidence type="ECO:0000256" key="6">
    <source>
        <dbReference type="ARBA" id="ARBA00022843"/>
    </source>
</evidence>
<dbReference type="InterPro" id="IPR037935">
    <property type="entry name" value="MAX_gene-associated_bHLHzip"/>
</dbReference>
<dbReference type="InterPro" id="IPR036960">
    <property type="entry name" value="T-box_sf"/>
</dbReference>
<evidence type="ECO:0000256" key="8">
    <source>
        <dbReference type="ARBA" id="ARBA00023054"/>
    </source>
</evidence>
<evidence type="ECO:0000256" key="5">
    <source>
        <dbReference type="ARBA" id="ARBA00022553"/>
    </source>
</evidence>
<feature type="region of interest" description="Disordered" evidence="15">
    <location>
        <begin position="2462"/>
        <end position="2508"/>
    </location>
</feature>
<evidence type="ECO:0000256" key="10">
    <source>
        <dbReference type="ARBA" id="ARBA00023163"/>
    </source>
</evidence>
<organism evidence="18 19">
    <name type="scientific">Serinus canaria</name>
    <name type="common">Island canary</name>
    <name type="synonym">Fringilla canaria</name>
    <dbReference type="NCBI Taxonomy" id="9135"/>
    <lineage>
        <taxon>Eukaryota</taxon>
        <taxon>Metazoa</taxon>
        <taxon>Chordata</taxon>
        <taxon>Craniata</taxon>
        <taxon>Vertebrata</taxon>
        <taxon>Euteleostomi</taxon>
        <taxon>Archelosauria</taxon>
        <taxon>Archosauria</taxon>
        <taxon>Dinosauria</taxon>
        <taxon>Saurischia</taxon>
        <taxon>Theropoda</taxon>
        <taxon>Coelurosauria</taxon>
        <taxon>Aves</taxon>
        <taxon>Neognathae</taxon>
        <taxon>Neoaves</taxon>
        <taxon>Telluraves</taxon>
        <taxon>Australaves</taxon>
        <taxon>Passeriformes</taxon>
        <taxon>Passeroidea</taxon>
        <taxon>Fringillidae</taxon>
        <taxon>Carduelinae</taxon>
        <taxon>Serinus</taxon>
    </lineage>
</organism>
<feature type="compositionally biased region" description="Basic and acidic residues" evidence="15">
    <location>
        <begin position="2078"/>
        <end position="2098"/>
    </location>
</feature>
<feature type="compositionally biased region" description="Low complexity" evidence="15">
    <location>
        <begin position="1475"/>
        <end position="1496"/>
    </location>
</feature>
<dbReference type="GO" id="GO:0045893">
    <property type="term" value="P:positive regulation of DNA-templated transcription"/>
    <property type="evidence" value="ECO:0007669"/>
    <property type="project" value="InterPro"/>
</dbReference>
<dbReference type="InterPro" id="IPR018186">
    <property type="entry name" value="TF_T-box_CS"/>
</dbReference>
<dbReference type="InterPro" id="IPR032060">
    <property type="entry name" value="MGA_dom"/>
</dbReference>
<dbReference type="GeneTree" id="ENSGT00940000156269"/>
<dbReference type="PROSITE" id="PS01264">
    <property type="entry name" value="TBOX_2"/>
    <property type="match status" value="1"/>
</dbReference>
<feature type="compositionally biased region" description="Basic and acidic residues" evidence="15">
    <location>
        <begin position="2142"/>
        <end position="2152"/>
    </location>
</feature>
<evidence type="ECO:0000256" key="2">
    <source>
        <dbReference type="ARBA" id="ARBA00022481"/>
    </source>
</evidence>
<accession>A0A8C9MEE9</accession>
<dbReference type="OMA" id="FQRKATH"/>
<feature type="compositionally biased region" description="Polar residues" evidence="15">
    <location>
        <begin position="2480"/>
        <end position="2489"/>
    </location>
</feature>
<reference evidence="18" key="1">
    <citation type="submission" date="2025-08" db="UniProtKB">
        <authorList>
            <consortium name="Ensembl"/>
        </authorList>
    </citation>
    <scope>IDENTIFICATION</scope>
</reference>
<feature type="compositionally biased region" description="Basic and acidic residues" evidence="15">
    <location>
        <begin position="1237"/>
        <end position="1249"/>
    </location>
</feature>
<dbReference type="SUPFAM" id="SSF47459">
    <property type="entry name" value="HLH, helix-loop-helix DNA-binding domain"/>
    <property type="match status" value="1"/>
</dbReference>
<keyword evidence="11 14" id="KW-0539">Nucleus</keyword>
<keyword evidence="3" id="KW-0678">Repressor</keyword>
<dbReference type="FunFam" id="2.60.40.820:FF:000009">
    <property type="entry name" value="MAX gene-associated protein isoform X1"/>
    <property type="match status" value="1"/>
</dbReference>
<feature type="compositionally biased region" description="Basic and acidic residues" evidence="15">
    <location>
        <begin position="2201"/>
        <end position="2215"/>
    </location>
</feature>
<comment type="caution">
    <text evidence="14">Lacks conserved residue(s) required for the propagation of feature annotation.</text>
</comment>
<feature type="compositionally biased region" description="Basic residues" evidence="15">
    <location>
        <begin position="608"/>
        <end position="619"/>
    </location>
</feature>
<comment type="subcellular location">
    <subcellularLocation>
        <location evidence="1 14">Nucleus</location>
    </subcellularLocation>
</comment>
<dbReference type="Proteomes" id="UP000694409">
    <property type="component" value="Unassembled WGS sequence"/>
</dbReference>
<evidence type="ECO:0000256" key="4">
    <source>
        <dbReference type="ARBA" id="ARBA00022499"/>
    </source>
</evidence>
<dbReference type="PANTHER" id="PTHR11267:SF32">
    <property type="entry name" value="MAX GENE-ASSOCIATED PROTEIN"/>
    <property type="match status" value="1"/>
</dbReference>
<keyword evidence="4" id="KW-1017">Isopeptide bond</keyword>
<evidence type="ECO:0000313" key="19">
    <source>
        <dbReference type="Proteomes" id="UP000694409"/>
    </source>
</evidence>
<keyword evidence="19" id="KW-1185">Reference proteome</keyword>
<evidence type="ECO:0000256" key="11">
    <source>
        <dbReference type="ARBA" id="ARBA00023242"/>
    </source>
</evidence>
<dbReference type="GO" id="GO:0000981">
    <property type="term" value="F:DNA-binding transcription factor activity, RNA polymerase II-specific"/>
    <property type="evidence" value="ECO:0007669"/>
    <property type="project" value="TreeGrafter"/>
</dbReference>
<feature type="region of interest" description="Disordered" evidence="15">
    <location>
        <begin position="1102"/>
        <end position="1125"/>
    </location>
</feature>
<feature type="compositionally biased region" description="Acidic residues" evidence="15">
    <location>
        <begin position="1106"/>
        <end position="1120"/>
    </location>
</feature>
<dbReference type="CDD" id="cd18911">
    <property type="entry name" value="bHLHzip_MGA"/>
    <property type="match status" value="1"/>
</dbReference>
<feature type="region of interest" description="Disordered" evidence="15">
    <location>
        <begin position="588"/>
        <end position="634"/>
    </location>
</feature>
<sequence>IMEKQQIVLASRDGGTVSGAAPAFFVILKQQQGNGKADQGILVANHDACALASSVSTPVNPRVKTCLPADCVSGGITVTLDNNSMWNEFYHRNTEMILTKQGRRMFPYCRYWITGLNSSQKYILVMDISPVDNHRYKWNGRWWEPSGKAEPHVLGRVFIHPESPSTGQFWMHQPVSFYKLKLTNNTLDQEGHIILHSMHRYLPRLHLVPANKATEVIQLNGPDVHTFTFPQTEFFAVTAYQNIQITQLKIDYNPFAKGFRDDGLNSRPQRDVKQSNNLELEGGSVFSTPGICGRPAEVDALDVHQRSLDSSFINQNPSDTELDKESSNAEGDFLGLLDSDLTSGVMPKLKQEVSESPIASSYESNSRVTSPLDPNGQFNVVIKEEPVDDYDYESNICTQGITVKQEDTDEETDEYSNTDDDDPIVQKHLMRRRETDGTDEEFTSRKRMLTSPSGVAKAKMLKLDSGKMPVVYLEPCTVTKSTVKISELPQTMLSSCKKDKSPLSSILDSLPVCFENHKDSCSGTVTGPEELVMKKESPGSKMSQKYCSIREAQWALSKLPNFNLRGSVNCDFPDKEICGRKRPGLLKSPVSVKGSGNNQSTLSSVTNKRGRPRKLKISKAGRPPKGIGKNVASKNTSLVPGNIIPDVKPDLEDVDGVLFVSFASKEALDINTVDRAGGEESQNLQAPLLTKSDPDCQARIQVLEKELMEELKTLRHKQVIHPSLQEVGLKLNSVDPTMSIDLKYLGVQLPLSYSNYSLWSYPGTNPNSPDTGFSFVSRTGKTNDFTKIKGWRGKLHGASRNEGGSSEGSLKNRSAFCSDKLDEYLENEGKLMETSMGFSSDTPTSPVVYQLPTKSTSYVRTLDSVLKKQSTVIPSTSYTSKPVPPSSTSRKTNTQTRRSSTNRAKSYKPILPSPFPPKQSQNVSVSVEKSAKSASSLSNQADGFVLPTVDENTFPKQISLRQAPQHHQAPRPPGLSKSQVKLMDLEDCALWDGKPRTYITEERADISLVTLLTAQASLKSKPIHKIIRRRAPPCNNDFCRLGCICASLALEKRQPTHCRRPDCMFGCTCLKRRVLLVKGGSKHKKMMKKAVHGNLVLFGTQGQRQEDEDVEEEGDGEEEEMKQKDRKKRKRVEYTICDSEPEQPVRNCPLWVRVEGEVDPEPIYVPTQSVIEPVKPLVLPSPELWVPYRNRSSSGTKPGRMYTPRPNPVIREEDKDPVYMYFESLMTCARVRAYEHRREEKKQQKDKSDPQSCSVKVRSHTVTKPELQSPEKTTCDIDKDTSREKSWCSSRSEGDSFSTSYVHHTTQGEPTKLIEIISDCNLEEDHNKILTILSQHINSNAPQCLKVGSFSIELASEYKAQDENHPSVCSSRVKISVPSYQDKDEKPEIPVLETPDSTVASCTNSENVKVMRADPVDKLREKLHGGKGLPFYAGVSPAGKLVAYKCNANTSPSGLIQVAPSAKTPASGTPSVQGPTTSAPKTTSSTSSTSTPTVTTLKTHVPAQRQIAARPSPGGVFAQFVINKAGALQQKIPGASTRQAASGRQFLSIKPTPITVIAPVVPSVPSSALCTVTSAVTAASTTSPVTVESTSVAASTVTTPCQTKAGEPPCSPPAIAVTAAPATPGISTCTAPSTTPTTTVTTTKTTGIVAAVATTSFPKPVVTPPTVTCAVVTTSTSTVVLTTAAAATPAVTTLTSSAVSVPVILSGVNSSPPKREDAVPQAASKTPPKIAPGTDKRVGPRLHPNGQIIQLVPLQQVRTAGAQPSVQPVMLRNPGSIVGIRLPAPSKPPESPVSPTSSVSSTSPAANSAIQSAVPKLSPPSNSATQASSLLPSVTSFVSQAGTLTLRISSSAVSNVTNQTASESKIACSSGGLSATTANLIPLQSGSFALLQLPGQKTVPNSILHHFASLQMKKDYRKICKKEDSEENELSINQSNAAEGSASGTVTPSGDRNSTTLEIEEKNSKVLESSFDDSFSSQHDVSADVISSDHSYISEKPNDEEEKGASEEKEDSGSSETVVEASLENREAAQLKKHGKEQTHAKWEEKPVKEEEEDAQTQMDEDNRASSGQLHSQQEQDIQVKIKEEQSEIELFENKQEFQGDAAQPDVERREYKGSIEVENIEEKIRSRSEIGSVEEQNNASEQHRIDTEEGKGNIARQEGSNSKEQGACDSLEEMKTGHDILTHVNSSWSKISSIVPPLENRSEVDKADTSEKSDFLTAPEQRAHKKDYMPTIDITADDMEEDEEEDEEEEEEDEKTDDSADEMLDGASDFPSEEEIDVEKVDACEYREDDEQVDIETVEELSEKINIARLKATAAHIEPSDQKYHPPNSSDETLSEKHAKVYKHQTWKRKLKSQAEAFAHYRQTHTANERRRRNEMRGLFDKLKKVLGLLNLPKVSKCYILKQAFEEIQGLTDQADKFIGQKTLLTRKRDGLIRKVSTLSGKTEEVVLKKLEYIYAKQKATEAQKKKKEPEPQKSAAPSTASTQQEGSSAAPREPTPIAMTNRRGKPLILARRGVRATEDSSASLTLTAASVVMTPQGQVLTLKSPLVPGQVAAVPSTLLQAELKPRGAGTAMTTQPESEDSFMMPKIVNVTSLAAEAGMNLNLNRNKNSNATAGAGTPASEQSLAVAPLETMNSDNVLSEEKAKPCLGDSGGDGENTTGPKKVFFENKDVLPQLWSVSCTKEPPESFSKKLCIGEFVGSQTRRKDGDSGGERLKSKELSFRKLQIKDSRIEMELRKVASAMEEADLDTSEILSSIEESDDTDETLTSLLNEIAFLNQQLNDDASTMSELPGALSSDFSHKGAEARRGTASDLSATDGSSFQFGHLGGSFKDLSEVPGGGGSLSPLLLHLEDDDLSDGDKNSGEPSSEADVLKIVIGTEMKNPLSNLSVTSGGNGKTVTTLSDSTNVTPPILQMKTNPEASNADKSWRPMPKLAPLGLKVASLPVDSEGQSNKVMPLLAPVVAKQAPSGVKNSLPATLQEGQDNKVMPTLAPVVAKLNTAGTLPSSSAGK</sequence>
<keyword evidence="8" id="KW-0175">Coiled coil</keyword>
<dbReference type="Gene3D" id="4.10.280.10">
    <property type="entry name" value="Helix-loop-helix DNA-binding domain"/>
    <property type="match status" value="1"/>
</dbReference>
<evidence type="ECO:0000256" key="12">
    <source>
        <dbReference type="ARBA" id="ARBA00059348"/>
    </source>
</evidence>
<evidence type="ECO:0000256" key="3">
    <source>
        <dbReference type="ARBA" id="ARBA00022491"/>
    </source>
</evidence>
<evidence type="ECO:0000256" key="13">
    <source>
        <dbReference type="ARBA" id="ARBA00067820"/>
    </source>
</evidence>
<feature type="region of interest" description="Disordered" evidence="15">
    <location>
        <begin position="2788"/>
        <end position="2815"/>
    </location>
</feature>
<feature type="region of interest" description="Disordered" evidence="15">
    <location>
        <begin position="2129"/>
        <end position="2172"/>
    </location>
</feature>
<dbReference type="GO" id="GO:0001708">
    <property type="term" value="P:cell fate specification"/>
    <property type="evidence" value="ECO:0007669"/>
    <property type="project" value="TreeGrafter"/>
</dbReference>
<dbReference type="Gene3D" id="2.60.40.820">
    <property type="entry name" value="Transcription factor, T-box"/>
    <property type="match status" value="1"/>
</dbReference>
<keyword evidence="5" id="KW-0597">Phosphoprotein</keyword>
<feature type="domain" description="BHLH" evidence="17">
    <location>
        <begin position="2361"/>
        <end position="2412"/>
    </location>
</feature>
<feature type="region of interest" description="Disordered" evidence="15">
    <location>
        <begin position="2194"/>
        <end position="2295"/>
    </location>
</feature>
<evidence type="ECO:0000256" key="9">
    <source>
        <dbReference type="ARBA" id="ARBA00023125"/>
    </source>
</evidence>
<feature type="compositionally biased region" description="Basic and acidic residues" evidence="15">
    <location>
        <begin position="2462"/>
        <end position="2473"/>
    </location>
</feature>
<evidence type="ECO:0000256" key="14">
    <source>
        <dbReference type="PROSITE-ProRule" id="PRU00201"/>
    </source>
</evidence>
<dbReference type="PANTHER" id="PTHR11267">
    <property type="entry name" value="T-BOX PROTEIN-RELATED"/>
    <property type="match status" value="1"/>
</dbReference>